<evidence type="ECO:0000256" key="1">
    <source>
        <dbReference type="ARBA" id="ARBA00004429"/>
    </source>
</evidence>
<feature type="transmembrane region" description="Helical" evidence="9">
    <location>
        <begin position="200"/>
        <end position="218"/>
    </location>
</feature>
<keyword evidence="5" id="KW-0997">Cell inner membrane</keyword>
<feature type="transmembrane region" description="Helical" evidence="9">
    <location>
        <begin position="252"/>
        <end position="276"/>
    </location>
</feature>
<feature type="transmembrane region" description="Helical" evidence="9">
    <location>
        <begin position="87"/>
        <end position="104"/>
    </location>
</feature>
<proteinExistence type="inferred from homology"/>
<dbReference type="InterPro" id="IPR047817">
    <property type="entry name" value="ABC2_TM_bact-type"/>
</dbReference>
<dbReference type="InterPro" id="IPR013525">
    <property type="entry name" value="ABC2_TM"/>
</dbReference>
<evidence type="ECO:0000256" key="2">
    <source>
        <dbReference type="ARBA" id="ARBA00007783"/>
    </source>
</evidence>
<accession>A0A516GQ67</accession>
<reference evidence="11 12" key="1">
    <citation type="submission" date="2019-07" db="EMBL/GenBank/DDBJ databases">
        <title>Genome sequencing for Formosa sp. PS13.</title>
        <authorList>
            <person name="Park S.-J."/>
        </authorList>
    </citation>
    <scope>NUCLEOTIDE SEQUENCE [LARGE SCALE GENOMIC DNA]</scope>
    <source>
        <strain evidence="11 12">PS13</strain>
    </source>
</reference>
<evidence type="ECO:0000256" key="3">
    <source>
        <dbReference type="ARBA" id="ARBA00022448"/>
    </source>
</evidence>
<feature type="transmembrane region" description="Helical" evidence="9">
    <location>
        <begin position="164"/>
        <end position="188"/>
    </location>
</feature>
<sequence>MNSKIEHQKITIYEAQAALSFKKLFKEIVADITPAKALGLQLAKRDIKAAYRQSVLGIVWAFIPPIMTSLIWIILNSSNTVSIKNTPIPYPAFVLIGTLLWQTLTDSINQPLRSVNTGKSILAKLNFPRESLLFHGMFTLFFNTSLKLLIIFAVLIVFKINPGLQGLAILPMILGIMITGFTIGLLLMPVGMMYGDISRMIPFSMQFLMYLTPVIYPMPTSGKLVFFNKINPFTYLIETARNLLSAQPVSNLGLTFSILAIAFIVLCLGVIVYRFIMPIIIERVGS</sequence>
<evidence type="ECO:0000256" key="8">
    <source>
        <dbReference type="ARBA" id="ARBA00023136"/>
    </source>
</evidence>
<dbReference type="GO" id="GO:0005886">
    <property type="term" value="C:plasma membrane"/>
    <property type="evidence" value="ECO:0007669"/>
    <property type="project" value="UniProtKB-SubCell"/>
</dbReference>
<evidence type="ECO:0000259" key="10">
    <source>
        <dbReference type="PROSITE" id="PS51012"/>
    </source>
</evidence>
<dbReference type="GO" id="GO:0140359">
    <property type="term" value="F:ABC-type transporter activity"/>
    <property type="evidence" value="ECO:0007669"/>
    <property type="project" value="InterPro"/>
</dbReference>
<keyword evidence="3 9" id="KW-0813">Transport</keyword>
<dbReference type="PANTHER" id="PTHR30413">
    <property type="entry name" value="INNER MEMBRANE TRANSPORT PERMEASE"/>
    <property type="match status" value="1"/>
</dbReference>
<dbReference type="Proteomes" id="UP000319209">
    <property type="component" value="Chromosome"/>
</dbReference>
<comment type="subcellular location">
    <subcellularLocation>
        <location evidence="1">Cell inner membrane</location>
        <topology evidence="1">Multi-pass membrane protein</topology>
    </subcellularLocation>
    <subcellularLocation>
        <location evidence="9">Cell membrane</location>
        <topology evidence="9">Multi-pass membrane protein</topology>
    </subcellularLocation>
</comment>
<dbReference type="Pfam" id="PF01061">
    <property type="entry name" value="ABC2_membrane"/>
    <property type="match status" value="1"/>
</dbReference>
<protein>
    <recommendedName>
        <fullName evidence="9">Transport permease protein</fullName>
    </recommendedName>
</protein>
<evidence type="ECO:0000313" key="11">
    <source>
        <dbReference type="EMBL" id="QDO93675.1"/>
    </source>
</evidence>
<feature type="domain" description="ABC transmembrane type-2" evidence="10">
    <location>
        <begin position="56"/>
        <end position="276"/>
    </location>
</feature>
<dbReference type="AlphaFoldDB" id="A0A516GQ67"/>
<evidence type="ECO:0000256" key="6">
    <source>
        <dbReference type="ARBA" id="ARBA00022692"/>
    </source>
</evidence>
<dbReference type="OrthoDB" id="9786910at2"/>
<name>A0A516GQ67_9FLAO</name>
<comment type="similarity">
    <text evidence="2 9">Belongs to the ABC-2 integral membrane protein family.</text>
</comment>
<dbReference type="KEGG" id="fop:FNB79_06695"/>
<evidence type="ECO:0000256" key="9">
    <source>
        <dbReference type="RuleBase" id="RU361157"/>
    </source>
</evidence>
<dbReference type="GO" id="GO:0015920">
    <property type="term" value="P:lipopolysaccharide transport"/>
    <property type="evidence" value="ECO:0007669"/>
    <property type="project" value="TreeGrafter"/>
</dbReference>
<feature type="transmembrane region" description="Helical" evidence="9">
    <location>
        <begin position="54"/>
        <end position="75"/>
    </location>
</feature>
<evidence type="ECO:0000256" key="5">
    <source>
        <dbReference type="ARBA" id="ARBA00022519"/>
    </source>
</evidence>
<evidence type="ECO:0000256" key="4">
    <source>
        <dbReference type="ARBA" id="ARBA00022475"/>
    </source>
</evidence>
<keyword evidence="7 9" id="KW-1133">Transmembrane helix</keyword>
<dbReference type="EMBL" id="CP041637">
    <property type="protein sequence ID" value="QDO93675.1"/>
    <property type="molecule type" value="Genomic_DNA"/>
</dbReference>
<keyword evidence="8 9" id="KW-0472">Membrane</keyword>
<keyword evidence="4 9" id="KW-1003">Cell membrane</keyword>
<organism evidence="11 12">
    <name type="scientific">Formosa sediminum</name>
    <dbReference type="NCBI Taxonomy" id="2594004"/>
    <lineage>
        <taxon>Bacteria</taxon>
        <taxon>Pseudomonadati</taxon>
        <taxon>Bacteroidota</taxon>
        <taxon>Flavobacteriia</taxon>
        <taxon>Flavobacteriales</taxon>
        <taxon>Flavobacteriaceae</taxon>
        <taxon>Formosa</taxon>
    </lineage>
</organism>
<evidence type="ECO:0000256" key="7">
    <source>
        <dbReference type="ARBA" id="ARBA00022989"/>
    </source>
</evidence>
<evidence type="ECO:0000313" key="12">
    <source>
        <dbReference type="Proteomes" id="UP000319209"/>
    </source>
</evidence>
<keyword evidence="12" id="KW-1185">Reference proteome</keyword>
<feature type="transmembrane region" description="Helical" evidence="9">
    <location>
        <begin position="132"/>
        <end position="158"/>
    </location>
</feature>
<dbReference type="PANTHER" id="PTHR30413:SF8">
    <property type="entry name" value="TRANSPORT PERMEASE PROTEIN"/>
    <property type="match status" value="1"/>
</dbReference>
<gene>
    <name evidence="11" type="ORF">FNB79_06695</name>
</gene>
<dbReference type="PROSITE" id="PS51012">
    <property type="entry name" value="ABC_TM2"/>
    <property type="match status" value="1"/>
</dbReference>
<dbReference type="RefSeq" id="WP_143380577.1">
    <property type="nucleotide sequence ID" value="NZ_CP041637.1"/>
</dbReference>
<keyword evidence="6 9" id="KW-0812">Transmembrane</keyword>